<dbReference type="OrthoDB" id="31495at10239"/>
<feature type="transmembrane region" description="Helical" evidence="1">
    <location>
        <begin position="31"/>
        <end position="53"/>
    </location>
</feature>
<keyword evidence="1" id="KW-1133">Transmembrane helix</keyword>
<keyword evidence="1" id="KW-0812">Transmembrane</keyword>
<keyword evidence="1" id="KW-0472">Membrane</keyword>
<dbReference type="Proteomes" id="UP000006182">
    <property type="component" value="Segment"/>
</dbReference>
<gene>
    <name evidence="2" type="ORF">PaMx25_69</name>
</gene>
<evidence type="ECO:0000256" key="1">
    <source>
        <dbReference type="SAM" id="Phobius"/>
    </source>
</evidence>
<proteinExistence type="predicted"/>
<keyword evidence="3" id="KW-1185">Reference proteome</keyword>
<reference evidence="2 3" key="1">
    <citation type="journal article" date="2012" name="Appl. Environ. Microbiol.">
        <title>High Diversity and Novel Species of Pseudomonas aeruginosa Bacteriophages.</title>
        <authorList>
            <person name="Sepulveda-Robles O."/>
            <person name="Kameyama L."/>
            <person name="Guarneros G."/>
        </authorList>
    </citation>
    <scope>NUCLEOTIDE SEQUENCE [LARGE SCALE GENOMIC DNA]</scope>
</reference>
<organism evidence="2 3">
    <name type="scientific">Pseudomonas phage PaMx25</name>
    <dbReference type="NCBI Taxonomy" id="1175654"/>
    <lineage>
        <taxon>Viruses</taxon>
        <taxon>Duplodnaviria</taxon>
        <taxon>Heunggongvirae</taxon>
        <taxon>Uroviricota</taxon>
        <taxon>Caudoviricetes</taxon>
        <taxon>Queuovirinae</taxon>
        <taxon>Nipunavirus</taxon>
        <taxon>Nipunavirus PaMx25</taxon>
    </lineage>
</organism>
<evidence type="ECO:0000313" key="3">
    <source>
        <dbReference type="Proteomes" id="UP000006182"/>
    </source>
</evidence>
<accession>A0A0S0N744</accession>
<dbReference type="EMBL" id="JQ067084">
    <property type="protein sequence ID" value="ALH23761.1"/>
    <property type="molecule type" value="Genomic_DNA"/>
</dbReference>
<name>A0A0S0N744_9CAUD</name>
<evidence type="ECO:0000313" key="2">
    <source>
        <dbReference type="EMBL" id="ALH23761.1"/>
    </source>
</evidence>
<protein>
    <submittedName>
        <fullName evidence="2">Uncharacterized protein</fullName>
    </submittedName>
</protein>
<feature type="transmembrane region" description="Helical" evidence="1">
    <location>
        <begin position="65"/>
        <end position="85"/>
    </location>
</feature>
<sequence>MKICILCGGVGHDQSECPWVEAQQERSVAPLFAISAVVALTCIASAVSLAVWLHGVNLSWAQAAWLVLEVFLAVSGSTAASTALYKAKFWRRWLAQWRYRKIDPDLCCCGSQMGQGGSICHHGGCRSAKEYAITRELGGK</sequence>